<keyword evidence="7 9" id="KW-0408">Iron</keyword>
<evidence type="ECO:0000256" key="8">
    <source>
        <dbReference type="ARBA" id="ARBA00023136"/>
    </source>
</evidence>
<keyword evidence="4 10" id="KW-0812">Transmembrane</keyword>
<feature type="binding site" description="covalent" evidence="9">
    <location>
        <position position="95"/>
    </location>
    <ligand>
        <name>heme c</name>
        <dbReference type="ChEBI" id="CHEBI:61717"/>
    </ligand>
</feature>
<dbReference type="GO" id="GO:0046872">
    <property type="term" value="F:metal ion binding"/>
    <property type="evidence" value="ECO:0007669"/>
    <property type="project" value="UniProtKB-KW"/>
</dbReference>
<dbReference type="EMBL" id="JALPRX010000060">
    <property type="protein sequence ID" value="MCK8785522.1"/>
    <property type="molecule type" value="Genomic_DNA"/>
</dbReference>
<dbReference type="GO" id="GO:0009055">
    <property type="term" value="F:electron transfer activity"/>
    <property type="evidence" value="ECO:0007669"/>
    <property type="project" value="InterPro"/>
</dbReference>
<keyword evidence="3 9" id="KW-0349">Heme</keyword>
<sequence length="287" mass="30838">MMPRLFQGIRAAAGRRRAMPGGRLSRLAAGGLLGALLGAALLAPLPPGALAADEHSHETPRPPHAGLSFQRMFGSFDRAAAQRGLQVYREVCSNCHSLRLLSYRNLRQIGLSDAEVRAVAAAVQVQDGPNDEGAMFERPGRPSDRFRSPFPNEQAARAANNGALPPDLSLIVKAREDGANYVHALLTGYADPPAGVTLQQGMNYNTFFPGHQIAMAPPLTAAGQVQFPNMPDASVDQMARDVTTFLAWAAEPELEARRAMGVRIVIFLCILAGLAYAVKRKVWADAH</sequence>
<evidence type="ECO:0000313" key="12">
    <source>
        <dbReference type="EMBL" id="MCK8785522.1"/>
    </source>
</evidence>
<dbReference type="SUPFAM" id="SSF46626">
    <property type="entry name" value="Cytochrome c"/>
    <property type="match status" value="1"/>
</dbReference>
<name>A0A9X1YBB0_9PROT</name>
<evidence type="ECO:0000256" key="6">
    <source>
        <dbReference type="ARBA" id="ARBA00022989"/>
    </source>
</evidence>
<keyword evidence="13" id="KW-1185">Reference proteome</keyword>
<evidence type="ECO:0000256" key="3">
    <source>
        <dbReference type="ARBA" id="ARBA00022617"/>
    </source>
</evidence>
<evidence type="ECO:0000313" key="13">
    <source>
        <dbReference type="Proteomes" id="UP001139516"/>
    </source>
</evidence>
<keyword evidence="8 10" id="KW-0472">Membrane</keyword>
<evidence type="ECO:0000256" key="5">
    <source>
        <dbReference type="ARBA" id="ARBA00022723"/>
    </source>
</evidence>
<accession>A0A9X1YBB0</accession>
<feature type="binding site" description="covalent" evidence="9">
    <location>
        <position position="96"/>
    </location>
    <ligand>
        <name>heme c</name>
        <dbReference type="ChEBI" id="CHEBI:61717"/>
    </ligand>
</feature>
<feature type="binding site" description="covalent" evidence="9">
    <location>
        <position position="92"/>
    </location>
    <ligand>
        <name>heme c</name>
        <dbReference type="ChEBI" id="CHEBI:61717"/>
    </ligand>
</feature>
<comment type="cofactor">
    <cofactor evidence="9">
        <name>heme c</name>
        <dbReference type="ChEBI" id="CHEBI:61717"/>
    </cofactor>
    <text evidence="9">Binds 1 heme c group covalently per subunit.</text>
</comment>
<evidence type="ECO:0000256" key="2">
    <source>
        <dbReference type="ARBA" id="ARBA00016165"/>
    </source>
</evidence>
<dbReference type="FunFam" id="1.10.760.10:FF:000011">
    <property type="entry name" value="Cytochrome c1, putative"/>
    <property type="match status" value="1"/>
</dbReference>
<gene>
    <name evidence="12" type="ORF">M0638_14120</name>
</gene>
<dbReference type="Pfam" id="PF02167">
    <property type="entry name" value="Cytochrom_C1"/>
    <property type="match status" value="1"/>
</dbReference>
<dbReference type="GO" id="GO:0020037">
    <property type="term" value="F:heme binding"/>
    <property type="evidence" value="ECO:0007669"/>
    <property type="project" value="InterPro"/>
</dbReference>
<comment type="caution">
    <text evidence="12">The sequence shown here is derived from an EMBL/GenBank/DDBJ whole genome shotgun (WGS) entry which is preliminary data.</text>
</comment>
<evidence type="ECO:0000259" key="11">
    <source>
        <dbReference type="PROSITE" id="PS51007"/>
    </source>
</evidence>
<evidence type="ECO:0000256" key="9">
    <source>
        <dbReference type="PIRSR" id="PIRSR602326-1"/>
    </source>
</evidence>
<reference evidence="12" key="1">
    <citation type="submission" date="2022-04" db="EMBL/GenBank/DDBJ databases">
        <title>Roseomonas acroporae sp. nov., isolated from coral Acropora digitifera.</title>
        <authorList>
            <person name="Sun H."/>
        </authorList>
    </citation>
    <scope>NUCLEOTIDE SEQUENCE</scope>
    <source>
        <strain evidence="12">NAR14</strain>
    </source>
</reference>
<dbReference type="GO" id="GO:0016020">
    <property type="term" value="C:membrane"/>
    <property type="evidence" value="ECO:0007669"/>
    <property type="project" value="UniProtKB-SubCell"/>
</dbReference>
<dbReference type="InterPro" id="IPR002326">
    <property type="entry name" value="Cyt_c1"/>
</dbReference>
<dbReference type="Gene3D" id="1.20.5.100">
    <property type="entry name" value="Cytochrome c1, transmembrane anchor, C-terminal"/>
    <property type="match status" value="1"/>
</dbReference>
<dbReference type="PANTHER" id="PTHR10266:SF3">
    <property type="entry name" value="CYTOCHROME C1, HEME PROTEIN, MITOCHONDRIAL"/>
    <property type="match status" value="1"/>
</dbReference>
<feature type="binding site" description="covalent" evidence="9">
    <location>
        <position position="215"/>
    </location>
    <ligand>
        <name>heme c</name>
        <dbReference type="ChEBI" id="CHEBI:61717"/>
    </ligand>
</feature>
<dbReference type="PROSITE" id="PS51007">
    <property type="entry name" value="CYTC"/>
    <property type="match status" value="1"/>
</dbReference>
<evidence type="ECO:0000256" key="10">
    <source>
        <dbReference type="SAM" id="Phobius"/>
    </source>
</evidence>
<dbReference type="Gene3D" id="1.10.760.10">
    <property type="entry name" value="Cytochrome c-like domain"/>
    <property type="match status" value="1"/>
</dbReference>
<dbReference type="InterPro" id="IPR009056">
    <property type="entry name" value="Cyt_c-like_dom"/>
</dbReference>
<keyword evidence="5 9" id="KW-0479">Metal-binding</keyword>
<dbReference type="RefSeq" id="WP_248667646.1">
    <property type="nucleotide sequence ID" value="NZ_JALPRX010000060.1"/>
</dbReference>
<evidence type="ECO:0000256" key="4">
    <source>
        <dbReference type="ARBA" id="ARBA00022692"/>
    </source>
</evidence>
<feature type="transmembrane region" description="Helical" evidence="10">
    <location>
        <begin position="260"/>
        <end position="278"/>
    </location>
</feature>
<protein>
    <recommendedName>
        <fullName evidence="2">Cytochrome c1</fullName>
    </recommendedName>
</protein>
<dbReference type="PRINTS" id="PR00603">
    <property type="entry name" value="CYTOCHROMEC1"/>
</dbReference>
<dbReference type="AlphaFoldDB" id="A0A9X1YBB0"/>
<dbReference type="PANTHER" id="PTHR10266">
    <property type="entry name" value="CYTOCHROME C1"/>
    <property type="match status" value="1"/>
</dbReference>
<comment type="subcellular location">
    <subcellularLocation>
        <location evidence="1">Membrane</location>
    </subcellularLocation>
</comment>
<keyword evidence="6 10" id="KW-1133">Transmembrane helix</keyword>
<organism evidence="12 13">
    <name type="scientific">Roseomonas acroporae</name>
    <dbReference type="NCBI Taxonomy" id="2937791"/>
    <lineage>
        <taxon>Bacteria</taxon>
        <taxon>Pseudomonadati</taxon>
        <taxon>Pseudomonadota</taxon>
        <taxon>Alphaproteobacteria</taxon>
        <taxon>Acetobacterales</taxon>
        <taxon>Roseomonadaceae</taxon>
        <taxon>Roseomonas</taxon>
    </lineage>
</organism>
<evidence type="ECO:0000256" key="1">
    <source>
        <dbReference type="ARBA" id="ARBA00004370"/>
    </source>
</evidence>
<dbReference type="Proteomes" id="UP001139516">
    <property type="component" value="Unassembled WGS sequence"/>
</dbReference>
<proteinExistence type="predicted"/>
<dbReference type="InterPro" id="IPR036909">
    <property type="entry name" value="Cyt_c-like_dom_sf"/>
</dbReference>
<evidence type="ECO:0000256" key="7">
    <source>
        <dbReference type="ARBA" id="ARBA00023004"/>
    </source>
</evidence>
<feature type="domain" description="Cytochrome c" evidence="11">
    <location>
        <begin position="79"/>
        <end position="186"/>
    </location>
</feature>